<dbReference type="GO" id="GO:0000725">
    <property type="term" value="P:recombinational repair"/>
    <property type="evidence" value="ECO:0007669"/>
    <property type="project" value="TreeGrafter"/>
</dbReference>
<evidence type="ECO:0000256" key="5">
    <source>
        <dbReference type="ARBA" id="ARBA00022806"/>
    </source>
</evidence>
<dbReference type="Gene3D" id="1.10.486.10">
    <property type="entry name" value="PCRA, domain 4"/>
    <property type="match status" value="1"/>
</dbReference>
<dbReference type="Pfam" id="PF12705">
    <property type="entry name" value="PDDEXK_1"/>
    <property type="match status" value="1"/>
</dbReference>
<evidence type="ECO:0000256" key="8">
    <source>
        <dbReference type="ARBA" id="ARBA00023125"/>
    </source>
</evidence>
<keyword evidence="20" id="KW-1185">Reference proteome</keyword>
<evidence type="ECO:0000313" key="19">
    <source>
        <dbReference type="EMBL" id="EPF30407.1"/>
    </source>
</evidence>
<feature type="binding site" evidence="15">
    <location>
        <begin position="36"/>
        <end position="43"/>
    </location>
    <ligand>
        <name>ATP</name>
        <dbReference type="ChEBI" id="CHEBI:30616"/>
    </ligand>
</feature>
<evidence type="ECO:0000256" key="4">
    <source>
        <dbReference type="ARBA" id="ARBA00022801"/>
    </source>
</evidence>
<keyword evidence="10" id="KW-0413">Isomerase</keyword>
<gene>
    <name evidence="19" type="ORF">HMPREF9194_00724</name>
</gene>
<keyword evidence="2 15" id="KW-0547">Nucleotide-binding</keyword>
<evidence type="ECO:0000256" key="2">
    <source>
        <dbReference type="ARBA" id="ARBA00022741"/>
    </source>
</evidence>
<evidence type="ECO:0000256" key="1">
    <source>
        <dbReference type="ARBA" id="ARBA00022722"/>
    </source>
</evidence>
<evidence type="ECO:0000256" key="16">
    <source>
        <dbReference type="SAM" id="MobiDB-lite"/>
    </source>
</evidence>
<dbReference type="RefSeq" id="WP_016525018.1">
    <property type="nucleotide sequence ID" value="NZ_KE332518.1"/>
</dbReference>
<dbReference type="Proteomes" id="UP000014541">
    <property type="component" value="Unassembled WGS sequence"/>
</dbReference>
<keyword evidence="4 15" id="KW-0378">Hydrolase</keyword>
<dbReference type="EC" id="5.6.2.4" evidence="12"/>
<dbReference type="InterPro" id="IPR027417">
    <property type="entry name" value="P-loop_NTPase"/>
</dbReference>
<evidence type="ECO:0000256" key="9">
    <source>
        <dbReference type="ARBA" id="ARBA00023204"/>
    </source>
</evidence>
<organism evidence="19 20">
    <name type="scientific">Treponema maltophilum ATCC 51939</name>
    <dbReference type="NCBI Taxonomy" id="1125699"/>
    <lineage>
        <taxon>Bacteria</taxon>
        <taxon>Pseudomonadati</taxon>
        <taxon>Spirochaetota</taxon>
        <taxon>Spirochaetia</taxon>
        <taxon>Spirochaetales</taxon>
        <taxon>Treponemataceae</taxon>
        <taxon>Treponema</taxon>
    </lineage>
</organism>
<name>S3KDW7_TREMA</name>
<dbReference type="InterPro" id="IPR011604">
    <property type="entry name" value="PDDEXK-like_dom_sf"/>
</dbReference>
<dbReference type="Gene3D" id="3.40.50.300">
    <property type="entry name" value="P-loop containing nucleotide triphosphate hydrolases"/>
    <property type="match status" value="4"/>
</dbReference>
<evidence type="ECO:0000256" key="11">
    <source>
        <dbReference type="ARBA" id="ARBA00034617"/>
    </source>
</evidence>
<dbReference type="PANTHER" id="PTHR11070:SF2">
    <property type="entry name" value="ATP-DEPENDENT DNA HELICASE SRS2"/>
    <property type="match status" value="1"/>
</dbReference>
<dbReference type="GO" id="GO:0004527">
    <property type="term" value="F:exonuclease activity"/>
    <property type="evidence" value="ECO:0007669"/>
    <property type="project" value="UniProtKB-KW"/>
</dbReference>
<dbReference type="eggNOG" id="COG1074">
    <property type="taxonomic scope" value="Bacteria"/>
</dbReference>
<protein>
    <recommendedName>
        <fullName evidence="12">DNA 3'-5' helicase</fullName>
        <ecNumber evidence="12">5.6.2.4</ecNumber>
    </recommendedName>
    <alternativeName>
        <fullName evidence="13">DNA 3'-5' helicase II</fullName>
    </alternativeName>
</protein>
<dbReference type="Pfam" id="PF13361">
    <property type="entry name" value="UvrD_C"/>
    <property type="match status" value="2"/>
</dbReference>
<keyword evidence="1" id="KW-0540">Nuclease</keyword>
<dbReference type="EMBL" id="ATFF01000006">
    <property type="protein sequence ID" value="EPF30407.1"/>
    <property type="molecule type" value="Genomic_DNA"/>
</dbReference>
<dbReference type="InterPro" id="IPR014017">
    <property type="entry name" value="DNA_helicase_UvrD-like_C"/>
</dbReference>
<evidence type="ECO:0000259" key="17">
    <source>
        <dbReference type="PROSITE" id="PS51198"/>
    </source>
</evidence>
<evidence type="ECO:0000256" key="6">
    <source>
        <dbReference type="ARBA" id="ARBA00022839"/>
    </source>
</evidence>
<dbReference type="HOGENOM" id="CLU_001114_1_3_12"/>
<comment type="catalytic activity">
    <reaction evidence="14">
        <text>ATP + H2O = ADP + phosphate + H(+)</text>
        <dbReference type="Rhea" id="RHEA:13065"/>
        <dbReference type="ChEBI" id="CHEBI:15377"/>
        <dbReference type="ChEBI" id="CHEBI:15378"/>
        <dbReference type="ChEBI" id="CHEBI:30616"/>
        <dbReference type="ChEBI" id="CHEBI:43474"/>
        <dbReference type="ChEBI" id="CHEBI:456216"/>
        <dbReference type="EC" id="5.6.2.4"/>
    </reaction>
</comment>
<evidence type="ECO:0000256" key="3">
    <source>
        <dbReference type="ARBA" id="ARBA00022763"/>
    </source>
</evidence>
<keyword evidence="3" id="KW-0227">DNA damage</keyword>
<dbReference type="InterPro" id="IPR038726">
    <property type="entry name" value="PDDEXK_AddAB-type"/>
</dbReference>
<dbReference type="AlphaFoldDB" id="S3KDW7"/>
<keyword evidence="8" id="KW-0238">DNA-binding</keyword>
<dbReference type="GO" id="GO:0003677">
    <property type="term" value="F:DNA binding"/>
    <property type="evidence" value="ECO:0007669"/>
    <property type="project" value="UniProtKB-KW"/>
</dbReference>
<feature type="domain" description="UvrD-like helicase C-terminal" evidence="18">
    <location>
        <begin position="539"/>
        <end position="823"/>
    </location>
</feature>
<dbReference type="InterPro" id="IPR011335">
    <property type="entry name" value="Restrct_endonuc-II-like"/>
</dbReference>
<feature type="region of interest" description="Disordered" evidence="16">
    <location>
        <begin position="519"/>
        <end position="550"/>
    </location>
</feature>
<dbReference type="SUPFAM" id="SSF52980">
    <property type="entry name" value="Restriction endonuclease-like"/>
    <property type="match status" value="1"/>
</dbReference>
<dbReference type="GO" id="GO:0043138">
    <property type="term" value="F:3'-5' DNA helicase activity"/>
    <property type="evidence" value="ECO:0007669"/>
    <property type="project" value="UniProtKB-EC"/>
</dbReference>
<sequence length="1271" mass="140259">MIRADERAFLHPFLERGLNKEQRAAVMNEANCVVAAGAGSGKTFVFARRFAHLIVDKGFAVDTILALTFTKKAAAVMYSRIYALLKKLVESEDAHSLAARHAKAALENFHKARIQTLDSYCAFILRTASRLYGIRPDFSVDDVQIREFVNKEALAFTLGHKDNPSLQSLLGVQSLDKTAADFFAAAVLNYSTIARPFDFETSLQKQRSAVQSVWGGVVKTVTDCAPVLADTDEDSDVLKKLEENLTDAKAVGEYMSTIADAGIPLEKKKGVEKIFAQKIVSFAAAVYVLQKKSARTARYKDALNELRPAYNLLTSCANYLLHFGDLCSLVPLLQEFEKKVNGRKRASGLLSFKDISSLALRILIEQPAVRCAEKKRLNAIMIDEFQDNNEQQRDILFLLAEKIERTAPSAPRPDELCSGKLFFVGDEKQSIYLFRGADVSVFRKLKEDLASKDTALSSNYRSSSALIDAFNALFGGFCGTGQSEQAGQAATEDSLGTSPALLPHSVFLQKERFAPGTPFPPFEAEYTPLTVPEPASPAEDTQTGAEASVHKNSRPPVHVCLLQSEKNTENDEDTANAENEKLNDAESEAVFVVSEAASLIKSGAYKAQDIAILFRTYSNQSLYEAQLRLQGIPYASETVADFFSDAPVNDIYYFLRLIAYPQDVHAFAAVLTSPFVRLPQQSALECASSAEKNAASSPCLFSMQNAESLTGEERARFEKGAELYRTLCDRSGESSCADMVDTLWYCAGYRYETLWTEEGGLFSELYDYLYEIARNTDSRGKSLGGFVDELAALLADNRRLNDMDIPLERSDAVHLIGIHKSKGLEFPVVFICGASAKARGERNTDLLYANDEWGISLNFPPPDKIKDCKKNIFFDLMSVSAKQKAAAELRRLLYVAFTRAEKEVYISGSYYLSADAKELLKKEKADDETLRLFTHIGALCAVARKKAEADPDYVGGTTFFDFLFPVIYDFFDEKSGTVKKNVPFTLEPIPALSRAELKNIAAPKKRQSLAAVQKKLRPLYERASAVQTPALHGRYISPSKLAPPESDTGLSAFSVPQPKFASVLFASAPSPAASAPLIDEIVSSFANGEFGYNHFGTIAHAYAEALFTALPVRLPAEAVSALNETQLKNVKEAAQLMAENFIRSDLGREAKNALWRKNEYAFKLAAEEYEPGSRDVIRGQIDLVYESEGGTLTVVDFKTDAYEDPGRHASQLAVYRRAVSLMRNKDFSLVRTYVYYLRSGHTADLTAQTAKLKIDLSAALFEPYSSLSGIL</sequence>
<dbReference type="PATRIC" id="fig|1125699.3.peg.736"/>
<accession>S3KDW7</accession>
<dbReference type="InterPro" id="IPR014016">
    <property type="entry name" value="UvrD-like_ATP-bd"/>
</dbReference>
<keyword evidence="7 15" id="KW-0067">ATP-binding</keyword>
<dbReference type="GO" id="GO:0005829">
    <property type="term" value="C:cytosol"/>
    <property type="evidence" value="ECO:0007669"/>
    <property type="project" value="TreeGrafter"/>
</dbReference>
<reference evidence="19 20" key="1">
    <citation type="submission" date="2013-04" db="EMBL/GenBank/DDBJ databases">
        <title>The Genome Sequence of Treponema maltophilum ATCC 51939.</title>
        <authorList>
            <consortium name="The Broad Institute Genomics Platform"/>
            <person name="Earl A."/>
            <person name="Ward D."/>
            <person name="Feldgarden M."/>
            <person name="Gevers D."/>
            <person name="Leonetti C."/>
            <person name="Blanton J.M."/>
            <person name="Dewhirst F.E."/>
            <person name="Izard J."/>
            <person name="Walker B."/>
            <person name="Young S."/>
            <person name="Zeng Q."/>
            <person name="Gargeya S."/>
            <person name="Fitzgerald M."/>
            <person name="Haas B."/>
            <person name="Abouelleil A."/>
            <person name="Allen A.W."/>
            <person name="Alvarado L."/>
            <person name="Arachchi H.M."/>
            <person name="Berlin A.M."/>
            <person name="Chapman S.B."/>
            <person name="Gainer-Dewar J."/>
            <person name="Goldberg J."/>
            <person name="Griggs A."/>
            <person name="Gujja S."/>
            <person name="Hansen M."/>
            <person name="Howarth C."/>
            <person name="Imamovic A."/>
            <person name="Ireland A."/>
            <person name="Larimer J."/>
            <person name="McCowan C."/>
            <person name="Murphy C."/>
            <person name="Pearson M."/>
            <person name="Poon T.W."/>
            <person name="Priest M."/>
            <person name="Roberts A."/>
            <person name="Saif S."/>
            <person name="Shea T."/>
            <person name="Sisk P."/>
            <person name="Sykes S."/>
            <person name="Wortman J."/>
            <person name="Nusbaum C."/>
            <person name="Birren B."/>
        </authorList>
    </citation>
    <scope>NUCLEOTIDE SEQUENCE [LARGE SCALE GENOMIC DNA]</scope>
    <source>
        <strain evidence="19 20">ATCC 51939</strain>
    </source>
</reference>
<dbReference type="SUPFAM" id="SSF52540">
    <property type="entry name" value="P-loop containing nucleoside triphosphate hydrolases"/>
    <property type="match status" value="1"/>
</dbReference>
<dbReference type="InterPro" id="IPR000212">
    <property type="entry name" value="DNA_helicase_UvrD/REP"/>
</dbReference>
<comment type="catalytic activity">
    <reaction evidence="11">
        <text>Couples ATP hydrolysis with the unwinding of duplex DNA by translocating in the 3'-5' direction.</text>
        <dbReference type="EC" id="5.6.2.4"/>
    </reaction>
</comment>
<evidence type="ECO:0000256" key="14">
    <source>
        <dbReference type="ARBA" id="ARBA00048988"/>
    </source>
</evidence>
<dbReference type="STRING" id="1125699.HMPREF9194_00724"/>
<evidence type="ECO:0000256" key="12">
    <source>
        <dbReference type="ARBA" id="ARBA00034808"/>
    </source>
</evidence>
<feature type="domain" description="UvrD-like helicase ATP-binding" evidence="17">
    <location>
        <begin position="15"/>
        <end position="463"/>
    </location>
</feature>
<proteinExistence type="predicted"/>
<evidence type="ECO:0000259" key="18">
    <source>
        <dbReference type="PROSITE" id="PS51217"/>
    </source>
</evidence>
<dbReference type="Pfam" id="PF00580">
    <property type="entry name" value="UvrD-helicase"/>
    <property type="match status" value="1"/>
</dbReference>
<keyword evidence="5 15" id="KW-0347">Helicase</keyword>
<dbReference type="Gene3D" id="3.90.320.10">
    <property type="match status" value="1"/>
</dbReference>
<evidence type="ECO:0000256" key="7">
    <source>
        <dbReference type="ARBA" id="ARBA00022840"/>
    </source>
</evidence>
<evidence type="ECO:0000313" key="20">
    <source>
        <dbReference type="Proteomes" id="UP000014541"/>
    </source>
</evidence>
<dbReference type="PANTHER" id="PTHR11070">
    <property type="entry name" value="UVRD / RECB / PCRA DNA HELICASE FAMILY MEMBER"/>
    <property type="match status" value="1"/>
</dbReference>
<evidence type="ECO:0000256" key="15">
    <source>
        <dbReference type="PROSITE-ProRule" id="PRU00560"/>
    </source>
</evidence>
<dbReference type="PROSITE" id="PS51198">
    <property type="entry name" value="UVRD_HELICASE_ATP_BIND"/>
    <property type="match status" value="1"/>
</dbReference>
<keyword evidence="6" id="KW-0269">Exonuclease</keyword>
<comment type="caution">
    <text evidence="19">The sequence shown here is derived from an EMBL/GenBank/DDBJ whole genome shotgun (WGS) entry which is preliminary data.</text>
</comment>
<evidence type="ECO:0000256" key="13">
    <source>
        <dbReference type="ARBA" id="ARBA00034923"/>
    </source>
</evidence>
<keyword evidence="9" id="KW-0234">DNA repair</keyword>
<dbReference type="PROSITE" id="PS51217">
    <property type="entry name" value="UVRD_HELICASE_CTER"/>
    <property type="match status" value="1"/>
</dbReference>
<evidence type="ECO:0000256" key="10">
    <source>
        <dbReference type="ARBA" id="ARBA00023235"/>
    </source>
</evidence>
<dbReference type="GO" id="GO:0005524">
    <property type="term" value="F:ATP binding"/>
    <property type="evidence" value="ECO:0007669"/>
    <property type="project" value="UniProtKB-UniRule"/>
</dbReference>